<dbReference type="AlphaFoldDB" id="A0A9W7XSY7"/>
<dbReference type="GO" id="GO:0006914">
    <property type="term" value="P:autophagy"/>
    <property type="evidence" value="ECO:0007669"/>
    <property type="project" value="TreeGrafter"/>
</dbReference>
<comment type="caution">
    <text evidence="1">The sequence shown here is derived from an EMBL/GenBank/DDBJ whole genome shotgun (WGS) entry which is preliminary data.</text>
</comment>
<feature type="non-terminal residue" evidence="1">
    <location>
        <position position="430"/>
    </location>
</feature>
<dbReference type="EMBL" id="JANBOI010003464">
    <property type="protein sequence ID" value="KAJ1718430.1"/>
    <property type="molecule type" value="Genomic_DNA"/>
</dbReference>
<evidence type="ECO:0000313" key="2">
    <source>
        <dbReference type="Proteomes" id="UP001143981"/>
    </source>
</evidence>
<gene>
    <name evidence="1" type="ORF">LPJ61_006634</name>
</gene>
<dbReference type="GO" id="GO:0034058">
    <property type="term" value="P:endosomal vesicle fusion"/>
    <property type="evidence" value="ECO:0007669"/>
    <property type="project" value="TreeGrafter"/>
</dbReference>
<evidence type="ECO:0000313" key="1">
    <source>
        <dbReference type="EMBL" id="KAJ1718430.1"/>
    </source>
</evidence>
<name>A0A9W7XSY7_9FUNG</name>
<sequence length="430" mass="47626">MGEALRGTLQFATYPKSIVYEDPYVIAAFGSGQVDVYDTRSPEQTLAQTLFDNADGPDAKRQHKLCVVAGLHACTRISLPEVIDVSDSIASVAAGSPGVAVGSVFDPHILRQYAASDFETKPWTEVLGPSVHWKRELLGDPGPPSTGAWTRRALSRWLQARVAVFSNDSLHALVGQPRLAHVESLIKEQRIEEAVLAVDSALASDPGLDPKADEVAYCFQMAGMVCLKNVLLDDALQHFRRGELDPRALLHLFPDYVCYLGQLLVPFGRIPMAAGLRQVFYEIGDVERLAERGAEQISGDRVEQMPLVSETLRANVLEVLERYLEFCRLQMQTQQEDQPFAPDAIPVIDTALALVYATNKRHKKLCSLIRGPSNIVSDLACAYFCESQNYYYCGLVYKAQGDSAMALDVWRRILQGEWADSRFGGMPEYL</sequence>
<dbReference type="Proteomes" id="UP001143981">
    <property type="component" value="Unassembled WGS sequence"/>
</dbReference>
<dbReference type="OrthoDB" id="10258882at2759"/>
<organism evidence="1 2">
    <name type="scientific">Coemansia biformis</name>
    <dbReference type="NCBI Taxonomy" id="1286918"/>
    <lineage>
        <taxon>Eukaryota</taxon>
        <taxon>Fungi</taxon>
        <taxon>Fungi incertae sedis</taxon>
        <taxon>Zoopagomycota</taxon>
        <taxon>Kickxellomycotina</taxon>
        <taxon>Kickxellomycetes</taxon>
        <taxon>Kickxellales</taxon>
        <taxon>Kickxellaceae</taxon>
        <taxon>Coemansia</taxon>
    </lineage>
</organism>
<reference evidence="1" key="1">
    <citation type="submission" date="2022-07" db="EMBL/GenBank/DDBJ databases">
        <title>Phylogenomic reconstructions and comparative analyses of Kickxellomycotina fungi.</title>
        <authorList>
            <person name="Reynolds N.K."/>
            <person name="Stajich J.E."/>
            <person name="Barry K."/>
            <person name="Grigoriev I.V."/>
            <person name="Crous P."/>
            <person name="Smith M.E."/>
        </authorList>
    </citation>
    <scope>NUCLEOTIDE SEQUENCE</scope>
    <source>
        <strain evidence="1">BCRC 34381</strain>
    </source>
</reference>
<dbReference type="InterPro" id="IPR032914">
    <property type="entry name" value="Vam6/VPS39/TRAP1"/>
</dbReference>
<accession>A0A9W7XSY7</accession>
<dbReference type="GO" id="GO:0005737">
    <property type="term" value="C:cytoplasm"/>
    <property type="evidence" value="ECO:0007669"/>
    <property type="project" value="TreeGrafter"/>
</dbReference>
<proteinExistence type="predicted"/>
<dbReference type="PANTHER" id="PTHR12894">
    <property type="entry name" value="CNH DOMAIN CONTAINING"/>
    <property type="match status" value="1"/>
</dbReference>
<dbReference type="PANTHER" id="PTHR12894:SF27">
    <property type="entry name" value="TRANSFORMING GROWTH FACTOR-BETA RECEPTOR-ASSOCIATED PROTEIN 1"/>
    <property type="match status" value="1"/>
</dbReference>
<dbReference type="GO" id="GO:0016020">
    <property type="term" value="C:membrane"/>
    <property type="evidence" value="ECO:0007669"/>
    <property type="project" value="TreeGrafter"/>
</dbReference>
<protein>
    <submittedName>
        <fullName evidence="1">Uncharacterized protein</fullName>
    </submittedName>
</protein>
<keyword evidence="2" id="KW-1185">Reference proteome</keyword>